<feature type="compositionally biased region" description="Low complexity" evidence="12">
    <location>
        <begin position="390"/>
        <end position="413"/>
    </location>
</feature>
<dbReference type="GO" id="GO:0003887">
    <property type="term" value="F:DNA-directed DNA polymerase activity"/>
    <property type="evidence" value="ECO:0007669"/>
    <property type="project" value="UniProtKB-EC"/>
</dbReference>
<keyword evidence="6" id="KW-0479">Metal-binding</keyword>
<feature type="domain" description="AAA+ ATPase" evidence="13">
    <location>
        <begin position="35"/>
        <end position="181"/>
    </location>
</feature>
<organism evidence="14 15">
    <name type="scientific">Paratractidigestivibacter faecalis</name>
    <dbReference type="NCBI Taxonomy" id="2292441"/>
    <lineage>
        <taxon>Bacteria</taxon>
        <taxon>Bacillati</taxon>
        <taxon>Actinomycetota</taxon>
        <taxon>Coriobacteriia</taxon>
        <taxon>Coriobacteriales</taxon>
        <taxon>Atopobiaceae</taxon>
        <taxon>Paratractidigestivibacter</taxon>
    </lineage>
</organism>
<dbReference type="Gene3D" id="1.20.272.10">
    <property type="match status" value="1"/>
</dbReference>
<feature type="region of interest" description="Disordered" evidence="12">
    <location>
        <begin position="777"/>
        <end position="817"/>
    </location>
</feature>
<dbReference type="Pfam" id="PF13177">
    <property type="entry name" value="DNA_pol3_delta2"/>
    <property type="match status" value="1"/>
</dbReference>
<dbReference type="InterPro" id="IPR001270">
    <property type="entry name" value="ClpA/B"/>
</dbReference>
<dbReference type="SUPFAM" id="SSF52540">
    <property type="entry name" value="P-loop containing nucleoside triphosphate hydrolases"/>
    <property type="match status" value="1"/>
</dbReference>
<sequence>MESLYTKYRPQTFEQVVGQKHVVETLKRAVVEGRTSHAYLFCGPRGTGKTTMARLLAKALMCEKGPGQLPDGTCEQCHLIAAGEHPDVAELDAASRTGVDNVREEILSRVNYAPTLGRCKVYIIDEVHMLTPAAFNALLKTLEEPPEHVVFIMCTTDPQKILATILSRVQRFDFHSIGNDEMQAHLAYVCGEEGFTYDDAALELVVRHARGGMRDALTSLEQLSVFGNGNISVAAAQDFLGEVSGSVLGGVVNALAKRDVPALFGEVEKLMSSGRDLLQFTKELAARMRDVYVVAAVPCATDVVSARGADFETLRSEAAAFGSVDRLSRILTVLGDASSEMRTATNQRLVLEIAFTRIARPEADLTLDALADRVAYLEHELETLKKSGLPAATPSQPAPTPQVNQGAPATAPGAPAPAAPVQPAAAPQTVAQPGATAPAPVAGRAGGVSPRPSRAASGARSAERRAAGGSPQRPASATEPAAAPARPAMTGPAELQRTWKRVVDNLVHEAPSKGSLLMSSSPVSDDGEKLVVSLPKGSRFAAKMLERADVRETVDGCVRVAFGYRQLVFVESSMANKAIANADRAAAAPAPRPAAPAPAPAPSAPQPAPAPAPAPPQPAAPAPAPAPSAPQPAPAPAPAAPQPAAPAYDAPWDDVPPYTDNDAAAYASEDVGQSTSPTPPPAVSGMPVAAAPQSVSSAGGTSLGASREASEVRSAERRAAEGSPSGGASTSDPAPFSPSDQPEPAAGVVEDVSSHPEFSDIASMLTEAFGAPLSMSVEPAVTTSDDDAAAELSYDDNGADEDPGFADEPEDDADAED</sequence>
<feature type="compositionally biased region" description="Pro residues" evidence="12">
    <location>
        <begin position="590"/>
        <end position="644"/>
    </location>
</feature>
<dbReference type="InterPro" id="IPR027417">
    <property type="entry name" value="P-loop_NTPase"/>
</dbReference>
<evidence type="ECO:0000313" key="14">
    <source>
        <dbReference type="EMBL" id="MEQ2637349.1"/>
    </source>
</evidence>
<evidence type="ECO:0000313" key="15">
    <source>
        <dbReference type="Proteomes" id="UP001478817"/>
    </source>
</evidence>
<dbReference type="EMBL" id="JBBNGS010000004">
    <property type="protein sequence ID" value="MEQ2637349.1"/>
    <property type="molecule type" value="Genomic_DNA"/>
</dbReference>
<evidence type="ECO:0000259" key="13">
    <source>
        <dbReference type="SMART" id="SM00382"/>
    </source>
</evidence>
<evidence type="ECO:0000256" key="10">
    <source>
        <dbReference type="ARBA" id="ARBA00022932"/>
    </source>
</evidence>
<feature type="region of interest" description="Disordered" evidence="12">
    <location>
        <begin position="589"/>
        <end position="754"/>
    </location>
</feature>
<evidence type="ECO:0000256" key="3">
    <source>
        <dbReference type="ARBA" id="ARBA00022679"/>
    </source>
</evidence>
<dbReference type="InterPro" id="IPR050238">
    <property type="entry name" value="DNA_Rep/Repair_Clamp_Loader"/>
</dbReference>
<evidence type="ECO:0000256" key="5">
    <source>
        <dbReference type="ARBA" id="ARBA00022705"/>
    </source>
</evidence>
<feature type="compositionally biased region" description="Low complexity" evidence="12">
    <location>
        <begin position="687"/>
        <end position="698"/>
    </location>
</feature>
<keyword evidence="7" id="KW-0547">Nucleotide-binding</keyword>
<evidence type="ECO:0000256" key="11">
    <source>
        <dbReference type="ARBA" id="ARBA00049244"/>
    </source>
</evidence>
<feature type="compositionally biased region" description="Acidic residues" evidence="12">
    <location>
        <begin position="784"/>
        <end position="817"/>
    </location>
</feature>
<dbReference type="Gene3D" id="3.40.50.300">
    <property type="entry name" value="P-loop containing nucleotide triphosphate hydrolases"/>
    <property type="match status" value="1"/>
</dbReference>
<dbReference type="CDD" id="cd18137">
    <property type="entry name" value="HLD_clamp_pol_III_gamma_tau"/>
    <property type="match status" value="1"/>
</dbReference>
<evidence type="ECO:0000256" key="1">
    <source>
        <dbReference type="ARBA" id="ARBA00006360"/>
    </source>
</evidence>
<keyword evidence="8" id="KW-0862">Zinc</keyword>
<dbReference type="InterPro" id="IPR045085">
    <property type="entry name" value="HLD_clamp_pol_III_gamma_tau"/>
</dbReference>
<dbReference type="Proteomes" id="UP001478817">
    <property type="component" value="Unassembled WGS sequence"/>
</dbReference>
<dbReference type="NCBIfam" id="NF004046">
    <property type="entry name" value="PRK05563.1"/>
    <property type="match status" value="1"/>
</dbReference>
<evidence type="ECO:0000256" key="12">
    <source>
        <dbReference type="SAM" id="MobiDB-lite"/>
    </source>
</evidence>
<feature type="compositionally biased region" description="Basic and acidic residues" evidence="12">
    <location>
        <begin position="708"/>
        <end position="720"/>
    </location>
</feature>
<keyword evidence="4 14" id="KW-0548">Nucleotidyltransferase</keyword>
<dbReference type="RefSeq" id="WP_349181825.1">
    <property type="nucleotide sequence ID" value="NZ_JBBNGS010000004.1"/>
</dbReference>
<dbReference type="NCBIfam" id="TIGR02397">
    <property type="entry name" value="dnaX_nterm"/>
    <property type="match status" value="1"/>
</dbReference>
<dbReference type="SMART" id="SM00382">
    <property type="entry name" value="AAA"/>
    <property type="match status" value="1"/>
</dbReference>
<evidence type="ECO:0000256" key="9">
    <source>
        <dbReference type="ARBA" id="ARBA00022840"/>
    </source>
</evidence>
<dbReference type="SUPFAM" id="SSF48019">
    <property type="entry name" value="post-AAA+ oligomerization domain-like"/>
    <property type="match status" value="1"/>
</dbReference>
<comment type="catalytic activity">
    <reaction evidence="11">
        <text>DNA(n) + a 2'-deoxyribonucleoside 5'-triphosphate = DNA(n+1) + diphosphate</text>
        <dbReference type="Rhea" id="RHEA:22508"/>
        <dbReference type="Rhea" id="RHEA-COMP:17339"/>
        <dbReference type="Rhea" id="RHEA-COMP:17340"/>
        <dbReference type="ChEBI" id="CHEBI:33019"/>
        <dbReference type="ChEBI" id="CHEBI:61560"/>
        <dbReference type="ChEBI" id="CHEBI:173112"/>
        <dbReference type="EC" id="2.7.7.7"/>
    </reaction>
</comment>
<dbReference type="EC" id="2.7.7.7" evidence="2"/>
<keyword evidence="15" id="KW-1185">Reference proteome</keyword>
<evidence type="ECO:0000256" key="8">
    <source>
        <dbReference type="ARBA" id="ARBA00022833"/>
    </source>
</evidence>
<dbReference type="Pfam" id="PF22608">
    <property type="entry name" value="DNAX_ATPase_lid"/>
    <property type="match status" value="1"/>
</dbReference>
<gene>
    <name evidence="14" type="primary">dnaX</name>
    <name evidence="14" type="ORF">AAAT05_03195</name>
</gene>
<name>A0ABV1IEN1_9ACTN</name>
<evidence type="ECO:0000256" key="2">
    <source>
        <dbReference type="ARBA" id="ARBA00012417"/>
    </source>
</evidence>
<dbReference type="InterPro" id="IPR003593">
    <property type="entry name" value="AAA+_ATPase"/>
</dbReference>
<dbReference type="PRINTS" id="PR00300">
    <property type="entry name" value="CLPPROTEASEA"/>
</dbReference>
<dbReference type="PANTHER" id="PTHR11669">
    <property type="entry name" value="REPLICATION FACTOR C / DNA POLYMERASE III GAMMA-TAU SUBUNIT"/>
    <property type="match status" value="1"/>
</dbReference>
<dbReference type="CDD" id="cd00009">
    <property type="entry name" value="AAA"/>
    <property type="match status" value="1"/>
</dbReference>
<accession>A0ABV1IEN1</accession>
<dbReference type="InterPro" id="IPR022754">
    <property type="entry name" value="DNA_pol_III_gamma-3"/>
</dbReference>
<comment type="caution">
    <text evidence="14">The sequence shown here is derived from an EMBL/GenBank/DDBJ whole genome shotgun (WGS) entry which is preliminary data.</text>
</comment>
<evidence type="ECO:0000256" key="7">
    <source>
        <dbReference type="ARBA" id="ARBA00022741"/>
    </source>
</evidence>
<reference evidence="14 15" key="1">
    <citation type="submission" date="2024-04" db="EMBL/GenBank/DDBJ databases">
        <title>Human intestinal bacterial collection.</title>
        <authorList>
            <person name="Pauvert C."/>
            <person name="Hitch T.C.A."/>
            <person name="Clavel T."/>
        </authorList>
    </citation>
    <scope>NUCLEOTIDE SEQUENCE [LARGE SCALE GENOMIC DNA]</scope>
    <source>
        <strain evidence="14 15">CLA-AA-H197</strain>
    </source>
</reference>
<dbReference type="Pfam" id="PF12169">
    <property type="entry name" value="DNA_pol3_gamma3"/>
    <property type="match status" value="1"/>
</dbReference>
<keyword evidence="3 14" id="KW-0808">Transferase</keyword>
<dbReference type="Gene3D" id="1.10.8.60">
    <property type="match status" value="1"/>
</dbReference>
<feature type="compositionally biased region" description="Low complexity" evidence="12">
    <location>
        <begin position="467"/>
        <end position="491"/>
    </location>
</feature>
<feature type="region of interest" description="Disordered" evidence="12">
    <location>
        <begin position="387"/>
        <end position="491"/>
    </location>
</feature>
<dbReference type="InterPro" id="IPR012763">
    <property type="entry name" value="DNA_pol_III_sug/sutau_N"/>
</dbReference>
<evidence type="ECO:0000256" key="6">
    <source>
        <dbReference type="ARBA" id="ARBA00022723"/>
    </source>
</evidence>
<keyword evidence="5" id="KW-0235">DNA replication</keyword>
<protein>
    <recommendedName>
        <fullName evidence="2">DNA-directed DNA polymerase</fullName>
        <ecNumber evidence="2">2.7.7.7</ecNumber>
    </recommendedName>
</protein>
<keyword evidence="9" id="KW-0067">ATP-binding</keyword>
<evidence type="ECO:0000256" key="4">
    <source>
        <dbReference type="ARBA" id="ARBA00022695"/>
    </source>
</evidence>
<dbReference type="PANTHER" id="PTHR11669:SF0">
    <property type="entry name" value="PROTEIN STICHEL-LIKE 2"/>
    <property type="match status" value="1"/>
</dbReference>
<keyword evidence="10" id="KW-0239">DNA-directed DNA polymerase</keyword>
<comment type="similarity">
    <text evidence="1">Belongs to the DnaX/STICHEL family.</text>
</comment>
<feature type="compositionally biased region" description="Low complexity" evidence="12">
    <location>
        <begin position="421"/>
        <end position="460"/>
    </location>
</feature>
<proteinExistence type="inferred from homology"/>
<dbReference type="InterPro" id="IPR008921">
    <property type="entry name" value="DNA_pol3_clamp-load_cplx_C"/>
</dbReference>